<feature type="compositionally biased region" description="Acidic residues" evidence="1">
    <location>
        <begin position="30"/>
        <end position="50"/>
    </location>
</feature>
<organism evidence="2 3">
    <name type="scientific">Pseudocercospora eumusae</name>
    <dbReference type="NCBI Taxonomy" id="321146"/>
    <lineage>
        <taxon>Eukaryota</taxon>
        <taxon>Fungi</taxon>
        <taxon>Dikarya</taxon>
        <taxon>Ascomycota</taxon>
        <taxon>Pezizomycotina</taxon>
        <taxon>Dothideomycetes</taxon>
        <taxon>Dothideomycetidae</taxon>
        <taxon>Mycosphaerellales</taxon>
        <taxon>Mycosphaerellaceae</taxon>
        <taxon>Pseudocercospora</taxon>
    </lineage>
</organism>
<proteinExistence type="predicted"/>
<dbReference type="AlphaFoldDB" id="A0A139H3A1"/>
<comment type="caution">
    <text evidence="2">The sequence shown here is derived from an EMBL/GenBank/DDBJ whole genome shotgun (WGS) entry which is preliminary data.</text>
</comment>
<protein>
    <submittedName>
        <fullName evidence="2">Uncharacterized protein</fullName>
    </submittedName>
</protein>
<evidence type="ECO:0000313" key="3">
    <source>
        <dbReference type="Proteomes" id="UP000070133"/>
    </source>
</evidence>
<sequence>MPATTRFGAAKKQAKGKSKSRKSKSKHDSDDDYSGDDYSDDDSNEQSDDDDADYVELFAGRSKQEILDGKHFDWSQIKHKIVKHAVCKGYSANGLPTVKEVLDLIDVTGLPLFAGKRVAAICVDKLLKTIASTISETWFQGLIRFDDNGVVLVSAALVQTVKRSDFSAAHLDKRGKSAMMKLHADNDHRFHAAKPRRRVSPDRLAREVMQQLILKKLITNEDVVEHMAYAKEEEYVSEEEEEEEESVPVQNTKPSFAATPRAKKSVSLPLPEDSEDDLGQDTLRNKTAHHAKKASAPPCKKGEYKLVRQETPRGKQVHWIAEALSPPAPRKKEASTKQEPSPKKETSPKKEASPEKEDSHKEASPKKNFTTAAIPIQLPKALMPTWGRLSLADRQNIVTLITNMRDCGVDDDSIINVVEKKLIDIENGIEPGQSVAGAAIKEESEEAEQTSCDSENGGGDGDDQLSSDVGASGDEVGQASHAEASENEHDEEQEEQEKAGSDEDDVDCESASDEAEQKSCSTSLAGLEAFMKANNFTQEHLSMMLLQSIQAQQDTGSTPAAAGTNDKKEKKKKSKAKHLAKHDKPAPSSPASPTPAQAKVKKVAKQRTEKEAHNAAKNSAKAAA</sequence>
<dbReference type="Proteomes" id="UP000070133">
    <property type="component" value="Unassembled WGS sequence"/>
</dbReference>
<feature type="compositionally biased region" description="Low complexity" evidence="1">
    <location>
        <begin position="615"/>
        <end position="624"/>
    </location>
</feature>
<reference evidence="2 3" key="1">
    <citation type="submission" date="2015-07" db="EMBL/GenBank/DDBJ databases">
        <title>Comparative genomics of the Sigatoka disease complex on banana suggests a link between parallel evolutionary changes in Pseudocercospora fijiensis and Pseudocercospora eumusae and increased virulence on the banana host.</title>
        <authorList>
            <person name="Chang T.-C."/>
            <person name="Salvucci A."/>
            <person name="Crous P.W."/>
            <person name="Stergiopoulos I."/>
        </authorList>
    </citation>
    <scope>NUCLEOTIDE SEQUENCE [LARGE SCALE GENOMIC DNA]</scope>
    <source>
        <strain evidence="2 3">CBS 114824</strain>
    </source>
</reference>
<name>A0A139H3A1_9PEZI</name>
<feature type="compositionally biased region" description="Basic residues" evidence="1">
    <location>
        <begin position="12"/>
        <end position="25"/>
    </location>
</feature>
<feature type="region of interest" description="Disordered" evidence="1">
    <location>
        <begin position="1"/>
        <end position="50"/>
    </location>
</feature>
<dbReference type="PANTHER" id="PTHR35711:SF1">
    <property type="entry name" value="ECTODERMAL, ISOFORM F"/>
    <property type="match status" value="1"/>
</dbReference>
<evidence type="ECO:0000313" key="2">
    <source>
        <dbReference type="EMBL" id="KXS96937.1"/>
    </source>
</evidence>
<dbReference type="OrthoDB" id="10682233at2759"/>
<gene>
    <name evidence="2" type="ORF">AC578_4219</name>
</gene>
<feature type="compositionally biased region" description="Basic and acidic residues" evidence="1">
    <location>
        <begin position="300"/>
        <end position="313"/>
    </location>
</feature>
<feature type="region of interest" description="Disordered" evidence="1">
    <location>
        <begin position="234"/>
        <end position="372"/>
    </location>
</feature>
<dbReference type="PANTHER" id="PTHR35711">
    <property type="entry name" value="EXPRESSED PROTEIN"/>
    <property type="match status" value="1"/>
</dbReference>
<feature type="region of interest" description="Disordered" evidence="1">
    <location>
        <begin position="440"/>
        <end position="520"/>
    </location>
</feature>
<feature type="compositionally biased region" description="Basic residues" evidence="1">
    <location>
        <begin position="569"/>
        <end position="581"/>
    </location>
</feature>
<accession>A0A139H3A1</accession>
<feature type="compositionally biased region" description="Basic and acidic residues" evidence="1">
    <location>
        <begin position="330"/>
        <end position="365"/>
    </location>
</feature>
<feature type="compositionally biased region" description="Acidic residues" evidence="1">
    <location>
        <begin position="235"/>
        <end position="246"/>
    </location>
</feature>
<feature type="compositionally biased region" description="Acidic residues" evidence="1">
    <location>
        <begin position="502"/>
        <end position="514"/>
    </location>
</feature>
<dbReference type="EMBL" id="LFZN01000159">
    <property type="protein sequence ID" value="KXS96937.1"/>
    <property type="molecule type" value="Genomic_DNA"/>
</dbReference>
<feature type="region of interest" description="Disordered" evidence="1">
    <location>
        <begin position="551"/>
        <end position="624"/>
    </location>
</feature>
<evidence type="ECO:0000256" key="1">
    <source>
        <dbReference type="SAM" id="MobiDB-lite"/>
    </source>
</evidence>
<keyword evidence="3" id="KW-1185">Reference proteome</keyword>